<gene>
    <name evidence="2" type="ORF">OUZ56_032035</name>
</gene>
<protein>
    <submittedName>
        <fullName evidence="2">Uncharacterized protein</fullName>
    </submittedName>
</protein>
<sequence>MLAESSGNDTSIGFELHCVVVLFETTAEDSLHGKPKMEEISIPNPGTVGKGKKKKKLTEGQKRRRNRYTFEKERKKREAAVAAALQSTSSIPIVSERSVVFTSSDLPLRRVVTVGPSVGPIFPTTSTVPFVTPNPPAPVREQGIPDNQKVPCHNYYSANHFPCEEERVRKFIQRRRERELEQVARQRAIEERRAREAKEREEKERGRRESKREEKDPKERRERGRKERAEKKKQNLHGKVKFMLPIRKEKEETVAEREERRAKERCERLKIAEAAKKKQEEEEEIERMRMKINFLD</sequence>
<evidence type="ECO:0000313" key="3">
    <source>
        <dbReference type="Proteomes" id="UP001234178"/>
    </source>
</evidence>
<feature type="compositionally biased region" description="Basic and acidic residues" evidence="1">
    <location>
        <begin position="246"/>
        <end position="258"/>
    </location>
</feature>
<feature type="compositionally biased region" description="Basic and acidic residues" evidence="1">
    <location>
        <begin position="191"/>
        <end position="233"/>
    </location>
</feature>
<organism evidence="2 3">
    <name type="scientific">Daphnia magna</name>
    <dbReference type="NCBI Taxonomy" id="35525"/>
    <lineage>
        <taxon>Eukaryota</taxon>
        <taxon>Metazoa</taxon>
        <taxon>Ecdysozoa</taxon>
        <taxon>Arthropoda</taxon>
        <taxon>Crustacea</taxon>
        <taxon>Branchiopoda</taxon>
        <taxon>Diplostraca</taxon>
        <taxon>Cladocera</taxon>
        <taxon>Anomopoda</taxon>
        <taxon>Daphniidae</taxon>
        <taxon>Daphnia</taxon>
    </lineage>
</organism>
<dbReference type="EMBL" id="JAOYFB010000005">
    <property type="protein sequence ID" value="KAK4017080.1"/>
    <property type="molecule type" value="Genomic_DNA"/>
</dbReference>
<feature type="region of interest" description="Disordered" evidence="1">
    <location>
        <begin position="191"/>
        <end position="258"/>
    </location>
</feature>
<accession>A0ABQ9ZWQ7</accession>
<comment type="caution">
    <text evidence="2">The sequence shown here is derived from an EMBL/GenBank/DDBJ whole genome shotgun (WGS) entry which is preliminary data.</text>
</comment>
<proteinExistence type="predicted"/>
<dbReference type="Proteomes" id="UP001234178">
    <property type="component" value="Unassembled WGS sequence"/>
</dbReference>
<evidence type="ECO:0000313" key="2">
    <source>
        <dbReference type="EMBL" id="KAK4017080.1"/>
    </source>
</evidence>
<feature type="region of interest" description="Disordered" evidence="1">
    <location>
        <begin position="36"/>
        <end position="66"/>
    </location>
</feature>
<reference evidence="2 3" key="1">
    <citation type="journal article" date="2023" name="Nucleic Acids Res.">
        <title>The hologenome of Daphnia magna reveals possible DNA methylation and microbiome-mediated evolution of the host genome.</title>
        <authorList>
            <person name="Chaturvedi A."/>
            <person name="Li X."/>
            <person name="Dhandapani V."/>
            <person name="Marshall H."/>
            <person name="Kissane S."/>
            <person name="Cuenca-Cambronero M."/>
            <person name="Asole G."/>
            <person name="Calvet F."/>
            <person name="Ruiz-Romero M."/>
            <person name="Marangio P."/>
            <person name="Guigo R."/>
            <person name="Rago D."/>
            <person name="Mirbahai L."/>
            <person name="Eastwood N."/>
            <person name="Colbourne J.K."/>
            <person name="Zhou J."/>
            <person name="Mallon E."/>
            <person name="Orsini L."/>
        </authorList>
    </citation>
    <scope>NUCLEOTIDE SEQUENCE [LARGE SCALE GENOMIC DNA]</scope>
    <source>
        <strain evidence="2">LRV0_1</strain>
    </source>
</reference>
<feature type="compositionally biased region" description="Basic residues" evidence="1">
    <location>
        <begin position="50"/>
        <end position="66"/>
    </location>
</feature>
<name>A0ABQ9ZWQ7_9CRUS</name>
<evidence type="ECO:0000256" key="1">
    <source>
        <dbReference type="SAM" id="MobiDB-lite"/>
    </source>
</evidence>
<keyword evidence="3" id="KW-1185">Reference proteome</keyword>